<evidence type="ECO:0008006" key="4">
    <source>
        <dbReference type="Google" id="ProtNLM"/>
    </source>
</evidence>
<name>A0A1F4UM98_UNCKA</name>
<comment type="caution">
    <text evidence="2">The sequence shown here is derived from an EMBL/GenBank/DDBJ whole genome shotgun (WGS) entry which is preliminary data.</text>
</comment>
<dbReference type="AlphaFoldDB" id="A0A1F4UM98"/>
<organism evidence="2 3">
    <name type="scientific">candidate division WWE3 bacterium RBG_19FT_COMBO_34_6</name>
    <dbReference type="NCBI Taxonomy" id="1802612"/>
    <lineage>
        <taxon>Bacteria</taxon>
        <taxon>Katanobacteria</taxon>
    </lineage>
</organism>
<sequence>MKKIIYIIGTDGSGKTTLSNNLISHYKIKGVNATYFYARHFPFLLKPFKMLGRRTALNKTDEFKNYDGYKDKKNTFFTNHRIIAIIYGFIWAVDYLLITLLRLFPKLIRNNLIIMDRFFLDTTVNISESINLNDDQMLKLARFLGLFFPESKLNIFIKVSPQVAFSRKTDIQSIRYLEERNRRYKVFSEKYNFIEINGENRLEVVFEQAKELINNRLLSR</sequence>
<evidence type="ECO:0000313" key="2">
    <source>
        <dbReference type="EMBL" id="OGC46087.1"/>
    </source>
</evidence>
<feature type="transmembrane region" description="Helical" evidence="1">
    <location>
        <begin position="82"/>
        <end position="104"/>
    </location>
</feature>
<proteinExistence type="predicted"/>
<dbReference type="InterPro" id="IPR027417">
    <property type="entry name" value="P-loop_NTPase"/>
</dbReference>
<evidence type="ECO:0000313" key="3">
    <source>
        <dbReference type="Proteomes" id="UP000178615"/>
    </source>
</evidence>
<evidence type="ECO:0000256" key="1">
    <source>
        <dbReference type="SAM" id="Phobius"/>
    </source>
</evidence>
<dbReference type="Gene3D" id="3.40.50.300">
    <property type="entry name" value="P-loop containing nucleotide triphosphate hydrolases"/>
    <property type="match status" value="1"/>
</dbReference>
<keyword evidence="1" id="KW-1133">Transmembrane helix</keyword>
<dbReference type="Proteomes" id="UP000178615">
    <property type="component" value="Unassembled WGS sequence"/>
</dbReference>
<accession>A0A1F4UM98</accession>
<dbReference type="EMBL" id="MEUV01000016">
    <property type="protein sequence ID" value="OGC46087.1"/>
    <property type="molecule type" value="Genomic_DNA"/>
</dbReference>
<keyword evidence="1" id="KW-0812">Transmembrane</keyword>
<gene>
    <name evidence="2" type="ORF">A2V49_04535</name>
</gene>
<keyword evidence="1" id="KW-0472">Membrane</keyword>
<dbReference type="SUPFAM" id="SSF52540">
    <property type="entry name" value="P-loop containing nucleoside triphosphate hydrolases"/>
    <property type="match status" value="1"/>
</dbReference>
<reference evidence="2 3" key="1">
    <citation type="journal article" date="2016" name="Nat. Commun.">
        <title>Thousands of microbial genomes shed light on interconnected biogeochemical processes in an aquifer system.</title>
        <authorList>
            <person name="Anantharaman K."/>
            <person name="Brown C.T."/>
            <person name="Hug L.A."/>
            <person name="Sharon I."/>
            <person name="Castelle C.J."/>
            <person name="Probst A.J."/>
            <person name="Thomas B.C."/>
            <person name="Singh A."/>
            <person name="Wilkins M.J."/>
            <person name="Karaoz U."/>
            <person name="Brodie E.L."/>
            <person name="Williams K.H."/>
            <person name="Hubbard S.S."/>
            <person name="Banfield J.F."/>
        </authorList>
    </citation>
    <scope>NUCLEOTIDE SEQUENCE [LARGE SCALE GENOMIC DNA]</scope>
</reference>
<protein>
    <recommendedName>
        <fullName evidence="4">Thymidylate kinase-like domain-containing protein</fullName>
    </recommendedName>
</protein>